<proteinExistence type="predicted"/>
<comment type="caution">
    <text evidence="1">The sequence shown here is derived from an EMBL/GenBank/DDBJ whole genome shotgun (WGS) entry which is preliminary data.</text>
</comment>
<reference evidence="1 2" key="1">
    <citation type="submission" date="2013-09" db="EMBL/GenBank/DDBJ databases">
        <title>Genome sequencing of Arenimonas composti.</title>
        <authorList>
            <person name="Chen F."/>
            <person name="Wang G."/>
        </authorList>
    </citation>
    <scope>NUCLEOTIDE SEQUENCE [LARGE SCALE GENOMIC DNA]</scope>
    <source>
        <strain evidence="1 2">TR7-09</strain>
    </source>
</reference>
<dbReference type="Proteomes" id="UP000029391">
    <property type="component" value="Unassembled WGS sequence"/>
</dbReference>
<dbReference type="eggNOG" id="COG4255">
    <property type="taxonomic scope" value="Bacteria"/>
</dbReference>
<evidence type="ECO:0000313" key="1">
    <source>
        <dbReference type="EMBL" id="KFN51496.1"/>
    </source>
</evidence>
<evidence type="ECO:0008006" key="3">
    <source>
        <dbReference type="Google" id="ProtNLM"/>
    </source>
</evidence>
<sequence length="314" mass="33461">MADTAATVLLLPERRRFAGQAIAADIGRLLADGEHPGDGDPGEAAQLQRWFDLLPRGLPVAALTRAGDADDAHLHAWLRADPCWVRAEMTGARVMAIGELGLSVAEANELVAALRVVFGDAGMPISAPAPSRWYLALTRDAKLPVFAGADEVLGADLSAMLPEGPEGRRWRTLLSEAQVILHNHPVNAARVAAGKPPANSVCFHGAGRLPDHVRTTLAGVESDDALLRALMRLARPFDAASPPPRAGGLAAVVGGRLVDLRGERDWGAVESRIRAARAGTPSAAVELDFADGCRRRLLKLRRWAFWRRPATALA</sequence>
<gene>
    <name evidence="1" type="ORF">P873_00115</name>
</gene>
<keyword evidence="2" id="KW-1185">Reference proteome</keyword>
<dbReference type="STRING" id="1121013.GCA_000426365_00684"/>
<dbReference type="AlphaFoldDB" id="A0A091BIB9"/>
<dbReference type="EMBL" id="AWXU01000004">
    <property type="protein sequence ID" value="KFN51496.1"/>
    <property type="molecule type" value="Genomic_DNA"/>
</dbReference>
<accession>A0A091BIB9</accession>
<protein>
    <recommendedName>
        <fullName evidence="3">Phosphoglycerate mutase</fullName>
    </recommendedName>
</protein>
<organism evidence="1 2">
    <name type="scientific">Arenimonas composti TR7-09 = DSM 18010</name>
    <dbReference type="NCBI Taxonomy" id="1121013"/>
    <lineage>
        <taxon>Bacteria</taxon>
        <taxon>Pseudomonadati</taxon>
        <taxon>Pseudomonadota</taxon>
        <taxon>Gammaproteobacteria</taxon>
        <taxon>Lysobacterales</taxon>
        <taxon>Lysobacteraceae</taxon>
        <taxon>Arenimonas</taxon>
    </lineage>
</organism>
<evidence type="ECO:0000313" key="2">
    <source>
        <dbReference type="Proteomes" id="UP000029391"/>
    </source>
</evidence>
<dbReference type="RefSeq" id="WP_026816154.1">
    <property type="nucleotide sequence ID" value="NZ_AUFF01000001.1"/>
</dbReference>
<dbReference type="OrthoDB" id="5295974at2"/>
<name>A0A091BIB9_9GAMM</name>